<dbReference type="InterPro" id="IPR000014">
    <property type="entry name" value="PAS"/>
</dbReference>
<comment type="catalytic activity">
    <reaction evidence="1">
        <text>ATP + protein L-histidine = ADP + protein N-phospho-L-histidine.</text>
        <dbReference type="EC" id="2.7.13.3"/>
    </reaction>
</comment>
<feature type="domain" description="Histidine kinase" evidence="3">
    <location>
        <begin position="378"/>
        <end position="576"/>
    </location>
</feature>
<dbReference type="EC" id="2.7.13.3" evidence="2"/>
<evidence type="ECO:0000259" key="4">
    <source>
        <dbReference type="PROSITE" id="PS50112"/>
    </source>
</evidence>
<dbReference type="PANTHER" id="PTHR43065:SF23">
    <property type="entry name" value="SENSOR HISTIDINE KINASE PDTAS"/>
    <property type="match status" value="1"/>
</dbReference>
<dbReference type="InterPro" id="IPR036890">
    <property type="entry name" value="HATPase_C_sf"/>
</dbReference>
<dbReference type="SUPFAM" id="SSF55874">
    <property type="entry name" value="ATPase domain of HSP90 chaperone/DNA topoisomerase II/histidine kinase"/>
    <property type="match status" value="1"/>
</dbReference>
<accession>A0A931NF72</accession>
<comment type="caution">
    <text evidence="5">The sequence shown here is derived from an EMBL/GenBank/DDBJ whole genome shotgun (WGS) entry which is preliminary data.</text>
</comment>
<proteinExistence type="predicted"/>
<dbReference type="EMBL" id="JAEDAK010000002">
    <property type="protein sequence ID" value="MBH9575791.1"/>
    <property type="molecule type" value="Genomic_DNA"/>
</dbReference>
<gene>
    <name evidence="5" type="ORF">I7X39_02630</name>
</gene>
<dbReference type="PROSITE" id="PS50112">
    <property type="entry name" value="PAS"/>
    <property type="match status" value="2"/>
</dbReference>
<dbReference type="AlphaFoldDB" id="A0A931NF72"/>
<dbReference type="NCBIfam" id="TIGR00229">
    <property type="entry name" value="sensory_box"/>
    <property type="match status" value="2"/>
</dbReference>
<organism evidence="5 6">
    <name type="scientific">Inhella proteolytica</name>
    <dbReference type="NCBI Taxonomy" id="2795029"/>
    <lineage>
        <taxon>Bacteria</taxon>
        <taxon>Pseudomonadati</taxon>
        <taxon>Pseudomonadota</taxon>
        <taxon>Betaproteobacteria</taxon>
        <taxon>Burkholderiales</taxon>
        <taxon>Sphaerotilaceae</taxon>
        <taxon>Inhella</taxon>
    </lineage>
</organism>
<dbReference type="Gene3D" id="3.30.450.20">
    <property type="entry name" value="PAS domain"/>
    <property type="match status" value="2"/>
</dbReference>
<dbReference type="PRINTS" id="PR00344">
    <property type="entry name" value="BCTRLSENSOR"/>
</dbReference>
<feature type="domain" description="PAS" evidence="4">
    <location>
        <begin position="122"/>
        <end position="159"/>
    </location>
</feature>
<dbReference type="SMART" id="SM00091">
    <property type="entry name" value="PAS"/>
    <property type="match status" value="2"/>
</dbReference>
<evidence type="ECO:0000259" key="3">
    <source>
        <dbReference type="PROSITE" id="PS50109"/>
    </source>
</evidence>
<evidence type="ECO:0000256" key="1">
    <source>
        <dbReference type="ARBA" id="ARBA00000085"/>
    </source>
</evidence>
<dbReference type="Gene3D" id="3.30.565.10">
    <property type="entry name" value="Histidine kinase-like ATPase, C-terminal domain"/>
    <property type="match status" value="1"/>
</dbReference>
<dbReference type="PROSITE" id="PS50109">
    <property type="entry name" value="HIS_KIN"/>
    <property type="match status" value="1"/>
</dbReference>
<dbReference type="InterPro" id="IPR004358">
    <property type="entry name" value="Sig_transdc_His_kin-like_C"/>
</dbReference>
<keyword evidence="6" id="KW-1185">Reference proteome</keyword>
<dbReference type="Pfam" id="PF08448">
    <property type="entry name" value="PAS_4"/>
    <property type="match status" value="2"/>
</dbReference>
<dbReference type="CDD" id="cd00130">
    <property type="entry name" value="PAS"/>
    <property type="match status" value="2"/>
</dbReference>
<dbReference type="InterPro" id="IPR011495">
    <property type="entry name" value="Sig_transdc_His_kin_sub2_dim/P"/>
</dbReference>
<evidence type="ECO:0000313" key="6">
    <source>
        <dbReference type="Proteomes" id="UP000613266"/>
    </source>
</evidence>
<dbReference type="InterPro" id="IPR005467">
    <property type="entry name" value="His_kinase_dom"/>
</dbReference>
<dbReference type="SMART" id="SM00387">
    <property type="entry name" value="HATPase_c"/>
    <property type="match status" value="1"/>
</dbReference>
<dbReference type="Pfam" id="PF07568">
    <property type="entry name" value="HisKA_2"/>
    <property type="match status" value="1"/>
</dbReference>
<dbReference type="InterPro" id="IPR013656">
    <property type="entry name" value="PAS_4"/>
</dbReference>
<evidence type="ECO:0000256" key="2">
    <source>
        <dbReference type="ARBA" id="ARBA00012438"/>
    </source>
</evidence>
<dbReference type="InterPro" id="IPR035965">
    <property type="entry name" value="PAS-like_dom_sf"/>
</dbReference>
<dbReference type="RefSeq" id="WP_198109416.1">
    <property type="nucleotide sequence ID" value="NZ_JAEDAK010000002.1"/>
</dbReference>
<dbReference type="Proteomes" id="UP000613266">
    <property type="component" value="Unassembled WGS sequence"/>
</dbReference>
<dbReference type="InterPro" id="IPR003594">
    <property type="entry name" value="HATPase_dom"/>
</dbReference>
<reference evidence="5" key="1">
    <citation type="submission" date="2020-12" db="EMBL/GenBank/DDBJ databases">
        <title>The genome sequence of Inhella sp. 1Y17.</title>
        <authorList>
            <person name="Liu Y."/>
        </authorList>
    </citation>
    <scope>NUCLEOTIDE SEQUENCE</scope>
    <source>
        <strain evidence="5">1Y17</strain>
    </source>
</reference>
<dbReference type="PANTHER" id="PTHR43065">
    <property type="entry name" value="SENSOR HISTIDINE KINASE"/>
    <property type="match status" value="1"/>
</dbReference>
<dbReference type="SUPFAM" id="SSF55785">
    <property type="entry name" value="PYP-like sensor domain (PAS domain)"/>
    <property type="match status" value="2"/>
</dbReference>
<evidence type="ECO:0000313" key="5">
    <source>
        <dbReference type="EMBL" id="MBH9575791.1"/>
    </source>
</evidence>
<name>A0A931NF72_9BURK</name>
<feature type="domain" description="PAS" evidence="4">
    <location>
        <begin position="244"/>
        <end position="289"/>
    </location>
</feature>
<protein>
    <recommendedName>
        <fullName evidence="2">histidine kinase</fullName>
        <ecNumber evidence="2">2.7.13.3</ecNumber>
    </recommendedName>
</protein>
<dbReference type="GO" id="GO:0004673">
    <property type="term" value="F:protein histidine kinase activity"/>
    <property type="evidence" value="ECO:0007669"/>
    <property type="project" value="UniProtKB-EC"/>
</dbReference>
<dbReference type="Pfam" id="PF02518">
    <property type="entry name" value="HATPase_c"/>
    <property type="match status" value="1"/>
</dbReference>
<sequence>MQDAMAQLALDALAQREGAQAWALFTPGGVLLACSAGLQERWPAAEASAPCSASALEALDASWPAGLLDTLAQPGPLEAQQRQGDACWRARVLGSPPLHRVLVLMHEGPAAPGPPELPWAALLDQVPAFVMVLSPTGRLLHVNRAPLDAGGMQADEVLGLDLWDTPWWSHDAALQQWLREAVQRCAAGSVVREDVVLRMRFDTRMSLDFVLAPCANPTGRPRLLMATGIDVTDRKVGERLLRSTMARFRSIYQAVPQGLALLDVQGRIATVNPACSELFGWNAKELVGRGIERLIPGVWAAADGELCGLPEGAQARVPVRVTGQHAAGHELALELELNPVPGSEPPQTLLTLVDVGERERLQRELRQNLREKTVLLNEVHHRVKNNLQVIASLLRLQSRCVEASAQAALQSNIDRVRAMALTHQLLYESTSFSALRLGSFLSRLGALLRDSHGQLAGRVALEVRVPDAELAIALDQAVPVGLIVNELVSNAFKHGFADGRAGWIRVDAFQRSAGRLAVRVADNGIGLPADSVLGEGDSLGFQLVPALGEQLGGVIRRLDSEGGAGTAFELEFEVEEPHHDSAS</sequence>